<dbReference type="SUPFAM" id="SSF53474">
    <property type="entry name" value="alpha/beta-Hydrolases"/>
    <property type="match status" value="1"/>
</dbReference>
<evidence type="ECO:0000259" key="2">
    <source>
        <dbReference type="Pfam" id="PF07859"/>
    </source>
</evidence>
<dbReference type="InterPro" id="IPR029058">
    <property type="entry name" value="AB_hydrolase_fold"/>
</dbReference>
<dbReference type="Proteomes" id="UP000289260">
    <property type="component" value="Chromosome"/>
</dbReference>
<dbReference type="InterPro" id="IPR050300">
    <property type="entry name" value="GDXG_lipolytic_enzyme"/>
</dbReference>
<dbReference type="AlphaFoldDB" id="A0A4P6KI59"/>
<name>A0A4P6KI59_9MICO</name>
<evidence type="ECO:0000313" key="3">
    <source>
        <dbReference type="EMBL" id="QBE50287.1"/>
    </source>
</evidence>
<protein>
    <submittedName>
        <fullName evidence="3">Alpha/beta hydrolase</fullName>
    </submittedName>
</protein>
<evidence type="ECO:0000313" key="4">
    <source>
        <dbReference type="Proteomes" id="UP000289260"/>
    </source>
</evidence>
<dbReference type="OrthoDB" id="3181909at2"/>
<sequence length="286" mass="29891">MRISSIEVAGPARDRDPAAINRLGSAAVPVRLYLPAEAPWATLVWAHGGSFSRGTLDWPEADWVSQRFADAGVRVYSVDYALATETVKAPAPGNDVAAVLRAAAEEAGPLVAGGASAGAHLAVLAALAQADLAGSGIARPADALILEYPTLHRVQRADAAIAATTARLPERRRFGAERIAEMYGFYLGDPAAAAAAGAVVAGELPPERLALLPPTVIVNADADDLRASGEEFAEQLRATGVPVVEAVQPGTVHGYLNRPEESDRARADAQETVDRFVRELRGILAP</sequence>
<dbReference type="InterPro" id="IPR013094">
    <property type="entry name" value="AB_hydrolase_3"/>
</dbReference>
<evidence type="ECO:0000256" key="1">
    <source>
        <dbReference type="ARBA" id="ARBA00022801"/>
    </source>
</evidence>
<feature type="domain" description="Alpha/beta hydrolase fold-3" evidence="2">
    <location>
        <begin position="43"/>
        <end position="256"/>
    </location>
</feature>
<keyword evidence="4" id="KW-1185">Reference proteome</keyword>
<keyword evidence="1 3" id="KW-0378">Hydrolase</keyword>
<gene>
    <name evidence="3" type="ORF">EVS81_09730</name>
</gene>
<accession>A0A4P6KI59</accession>
<dbReference type="GO" id="GO:0016787">
    <property type="term" value="F:hydrolase activity"/>
    <property type="evidence" value="ECO:0007669"/>
    <property type="project" value="UniProtKB-KW"/>
</dbReference>
<proteinExistence type="predicted"/>
<dbReference type="Gene3D" id="3.40.50.1820">
    <property type="entry name" value="alpha/beta hydrolase"/>
    <property type="match status" value="1"/>
</dbReference>
<dbReference type="KEGG" id="ltr:EVS81_09730"/>
<dbReference type="EMBL" id="CP035806">
    <property type="protein sequence ID" value="QBE50287.1"/>
    <property type="molecule type" value="Genomic_DNA"/>
</dbReference>
<organism evidence="3 4">
    <name type="scientific">Leucobacter triazinivorans</name>
    <dbReference type="NCBI Taxonomy" id="1784719"/>
    <lineage>
        <taxon>Bacteria</taxon>
        <taxon>Bacillati</taxon>
        <taxon>Actinomycetota</taxon>
        <taxon>Actinomycetes</taxon>
        <taxon>Micrococcales</taxon>
        <taxon>Microbacteriaceae</taxon>
        <taxon>Leucobacter</taxon>
    </lineage>
</organism>
<dbReference type="Pfam" id="PF07859">
    <property type="entry name" value="Abhydrolase_3"/>
    <property type="match status" value="1"/>
</dbReference>
<reference evidence="3 4" key="1">
    <citation type="submission" date="2019-02" db="EMBL/GenBank/DDBJ databases">
        <authorList>
            <person name="Sun L."/>
            <person name="Pan D."/>
            <person name="Wu X."/>
        </authorList>
    </citation>
    <scope>NUCLEOTIDE SEQUENCE [LARGE SCALE GENOMIC DNA]</scope>
    <source>
        <strain evidence="3 4">JW-1</strain>
    </source>
</reference>
<dbReference type="PANTHER" id="PTHR48081">
    <property type="entry name" value="AB HYDROLASE SUPERFAMILY PROTEIN C4A8.06C"/>
    <property type="match status" value="1"/>
</dbReference>